<dbReference type="EMBL" id="GBRH01210549">
    <property type="protein sequence ID" value="JAD87346.1"/>
    <property type="molecule type" value="Transcribed_RNA"/>
</dbReference>
<sequence length="184" mass="20875">MVEASNWHISIGSLYVPSYPCSLLIQSAARRNHQIAVRLRHGLCIGELLGRVAAAEEVARRLRLPELFPQLAPTAGNAEIHGANYISTQLRWFVQQERRIRAPDDTPPAAAMVAERRRQEAVERDDDEQQPGRRERRRRRSHGWHHPPAVVVVAPPPRAHAVLLLLLLPRTYAYTHTRARAAHT</sequence>
<accession>A0A0A9DHN0</accession>
<dbReference type="AlphaFoldDB" id="A0A0A9DHN0"/>
<feature type="compositionally biased region" description="Basic residues" evidence="1">
    <location>
        <begin position="134"/>
        <end position="143"/>
    </location>
</feature>
<proteinExistence type="predicted"/>
<reference evidence="2" key="1">
    <citation type="submission" date="2014-09" db="EMBL/GenBank/DDBJ databases">
        <authorList>
            <person name="Magalhaes I.L.F."/>
            <person name="Oliveira U."/>
            <person name="Santos F.R."/>
            <person name="Vidigal T.H.D.A."/>
            <person name="Brescovit A.D."/>
            <person name="Santos A.J."/>
        </authorList>
    </citation>
    <scope>NUCLEOTIDE SEQUENCE</scope>
    <source>
        <tissue evidence="2">Shoot tissue taken approximately 20 cm above the soil surface</tissue>
    </source>
</reference>
<name>A0A0A9DHN0_ARUDO</name>
<feature type="region of interest" description="Disordered" evidence="1">
    <location>
        <begin position="103"/>
        <end position="143"/>
    </location>
</feature>
<evidence type="ECO:0000256" key="1">
    <source>
        <dbReference type="SAM" id="MobiDB-lite"/>
    </source>
</evidence>
<organism evidence="2">
    <name type="scientific">Arundo donax</name>
    <name type="common">Giant reed</name>
    <name type="synonym">Donax arundinaceus</name>
    <dbReference type="NCBI Taxonomy" id="35708"/>
    <lineage>
        <taxon>Eukaryota</taxon>
        <taxon>Viridiplantae</taxon>
        <taxon>Streptophyta</taxon>
        <taxon>Embryophyta</taxon>
        <taxon>Tracheophyta</taxon>
        <taxon>Spermatophyta</taxon>
        <taxon>Magnoliopsida</taxon>
        <taxon>Liliopsida</taxon>
        <taxon>Poales</taxon>
        <taxon>Poaceae</taxon>
        <taxon>PACMAD clade</taxon>
        <taxon>Arundinoideae</taxon>
        <taxon>Arundineae</taxon>
        <taxon>Arundo</taxon>
    </lineage>
</organism>
<protein>
    <submittedName>
        <fullName evidence="2">Uncharacterized protein</fullName>
    </submittedName>
</protein>
<evidence type="ECO:0000313" key="2">
    <source>
        <dbReference type="EMBL" id="JAD87346.1"/>
    </source>
</evidence>
<reference evidence="2" key="2">
    <citation type="journal article" date="2015" name="Data Brief">
        <title>Shoot transcriptome of the giant reed, Arundo donax.</title>
        <authorList>
            <person name="Barrero R.A."/>
            <person name="Guerrero F.D."/>
            <person name="Moolhuijzen P."/>
            <person name="Goolsby J.A."/>
            <person name="Tidwell J."/>
            <person name="Bellgard S.E."/>
            <person name="Bellgard M.I."/>
        </authorList>
    </citation>
    <scope>NUCLEOTIDE SEQUENCE</scope>
    <source>
        <tissue evidence="2">Shoot tissue taken approximately 20 cm above the soil surface</tissue>
    </source>
</reference>